<name>A0ABP5H519_9ACTN</name>
<evidence type="ECO:0000313" key="3">
    <source>
        <dbReference type="EMBL" id="GAA2062844.1"/>
    </source>
</evidence>
<dbReference type="EMBL" id="BAAAQN010000089">
    <property type="protein sequence ID" value="GAA2062844.1"/>
    <property type="molecule type" value="Genomic_DNA"/>
</dbReference>
<accession>A0ABP5H519</accession>
<evidence type="ECO:0000256" key="1">
    <source>
        <dbReference type="SAM" id="Phobius"/>
    </source>
</evidence>
<protein>
    <recommendedName>
        <fullName evidence="2">NACHT domain-containing protein</fullName>
    </recommendedName>
</protein>
<organism evidence="3 4">
    <name type="scientific">Catenulispora yoronensis</name>
    <dbReference type="NCBI Taxonomy" id="450799"/>
    <lineage>
        <taxon>Bacteria</taxon>
        <taxon>Bacillati</taxon>
        <taxon>Actinomycetota</taxon>
        <taxon>Actinomycetes</taxon>
        <taxon>Catenulisporales</taxon>
        <taxon>Catenulisporaceae</taxon>
        <taxon>Catenulispora</taxon>
    </lineage>
</organism>
<dbReference type="RefSeq" id="WP_344671680.1">
    <property type="nucleotide sequence ID" value="NZ_BAAAQN010000089.1"/>
</dbReference>
<dbReference type="PROSITE" id="PS50837">
    <property type="entry name" value="NACHT"/>
    <property type="match status" value="1"/>
</dbReference>
<keyword evidence="1" id="KW-0472">Membrane</keyword>
<gene>
    <name evidence="3" type="ORF">GCM10009839_87570</name>
</gene>
<evidence type="ECO:0000259" key="2">
    <source>
        <dbReference type="PROSITE" id="PS50837"/>
    </source>
</evidence>
<reference evidence="4" key="1">
    <citation type="journal article" date="2019" name="Int. J. Syst. Evol. Microbiol.">
        <title>The Global Catalogue of Microorganisms (GCM) 10K type strain sequencing project: providing services to taxonomists for standard genome sequencing and annotation.</title>
        <authorList>
            <consortium name="The Broad Institute Genomics Platform"/>
            <consortium name="The Broad Institute Genome Sequencing Center for Infectious Disease"/>
            <person name="Wu L."/>
            <person name="Ma J."/>
        </authorList>
    </citation>
    <scope>NUCLEOTIDE SEQUENCE [LARGE SCALE GENOMIC DNA]</scope>
    <source>
        <strain evidence="4">JCM 16014</strain>
    </source>
</reference>
<comment type="caution">
    <text evidence="3">The sequence shown here is derived from an EMBL/GenBank/DDBJ whole genome shotgun (WGS) entry which is preliminary data.</text>
</comment>
<dbReference type="SUPFAM" id="SSF52540">
    <property type="entry name" value="P-loop containing nucleoside triphosphate hydrolases"/>
    <property type="match status" value="1"/>
</dbReference>
<evidence type="ECO:0000313" key="4">
    <source>
        <dbReference type="Proteomes" id="UP001500751"/>
    </source>
</evidence>
<dbReference type="Pfam" id="PF05729">
    <property type="entry name" value="NACHT"/>
    <property type="match status" value="1"/>
</dbReference>
<dbReference type="Proteomes" id="UP001500751">
    <property type="component" value="Unassembled WGS sequence"/>
</dbReference>
<dbReference type="Gene3D" id="3.40.50.300">
    <property type="entry name" value="P-loop containing nucleotide triphosphate hydrolases"/>
    <property type="match status" value="1"/>
</dbReference>
<proteinExistence type="predicted"/>
<keyword evidence="4" id="KW-1185">Reference proteome</keyword>
<keyword evidence="1" id="KW-1133">Transmembrane helix</keyword>
<sequence>MVGLIVLVGIVASTLLGLATNVASGRQTWPVLNLIRQHSWRATALLTTILGVVALLGPWLSSRMQAAKDGGAGGTVEQLQAAAASLRESSRISWTQEARMRSVSSVQLPPQWSLSTRPVQGTGVAIAQAPAEGGLEDLLEQLGSPPDRQLVILGEPGSGKTVLAMLLVLTWLERWQPGQPVPVLLPLSSYRPSSSLRQWMVARLLEDYPDLADVAAYGPNAAARLIDSNRVLPVFDGLDEISVTDRDEAISAIDSFIGAKPLILTCQGEKYQAAVNANGQHLPGALVIEMKKIQVDLAIAYLRKSVNDRWEQVFPRMRAEPEGPVAEALTTPLMIFLARIAYASPATDPELLKDQFHSREQVEDHLLRRFVPATYGSQRDPKYPADLAERWLRTLARRTQNLRW</sequence>
<feature type="domain" description="NACHT" evidence="2">
    <location>
        <begin position="148"/>
        <end position="262"/>
    </location>
</feature>
<dbReference type="InterPro" id="IPR027417">
    <property type="entry name" value="P-loop_NTPase"/>
</dbReference>
<dbReference type="InterPro" id="IPR007111">
    <property type="entry name" value="NACHT_NTPase"/>
</dbReference>
<keyword evidence="1" id="KW-0812">Transmembrane</keyword>
<feature type="transmembrane region" description="Helical" evidence="1">
    <location>
        <begin position="40"/>
        <end position="60"/>
    </location>
</feature>